<dbReference type="OrthoDB" id="1974963at2"/>
<dbReference type="InterPro" id="IPR018060">
    <property type="entry name" value="HTH_AraC"/>
</dbReference>
<dbReference type="PROSITE" id="PS01124">
    <property type="entry name" value="HTH_ARAC_FAMILY_2"/>
    <property type="match status" value="1"/>
</dbReference>
<dbReference type="InterPro" id="IPR001789">
    <property type="entry name" value="Sig_transdc_resp-reg_receiver"/>
</dbReference>
<dbReference type="Pfam" id="PF00072">
    <property type="entry name" value="Response_reg"/>
    <property type="match status" value="1"/>
</dbReference>
<evidence type="ECO:0000256" key="1">
    <source>
        <dbReference type="ARBA" id="ARBA00023015"/>
    </source>
</evidence>
<dbReference type="SUPFAM" id="SSF46689">
    <property type="entry name" value="Homeodomain-like"/>
    <property type="match status" value="2"/>
</dbReference>
<evidence type="ECO:0000313" key="7">
    <source>
        <dbReference type="EMBL" id="RAP75258.1"/>
    </source>
</evidence>
<evidence type="ECO:0000259" key="5">
    <source>
        <dbReference type="PROSITE" id="PS01124"/>
    </source>
</evidence>
<comment type="caution">
    <text evidence="7">The sequence shown here is derived from an EMBL/GenBank/DDBJ whole genome shotgun (WGS) entry which is preliminary data.</text>
</comment>
<evidence type="ECO:0000259" key="6">
    <source>
        <dbReference type="PROSITE" id="PS50110"/>
    </source>
</evidence>
<dbReference type="PANTHER" id="PTHR43280:SF28">
    <property type="entry name" value="HTH-TYPE TRANSCRIPTIONAL ACTIVATOR RHAS"/>
    <property type="match status" value="1"/>
</dbReference>
<dbReference type="AlphaFoldDB" id="A0A328TXQ3"/>
<protein>
    <submittedName>
        <fullName evidence="7">DNA-binding response regulator</fullName>
    </submittedName>
</protein>
<dbReference type="SUPFAM" id="SSF52172">
    <property type="entry name" value="CheY-like"/>
    <property type="match status" value="1"/>
</dbReference>
<evidence type="ECO:0000256" key="4">
    <source>
        <dbReference type="PROSITE-ProRule" id="PRU00169"/>
    </source>
</evidence>
<keyword evidence="2 7" id="KW-0238">DNA-binding</keyword>
<keyword evidence="8" id="KW-1185">Reference proteome</keyword>
<dbReference type="Pfam" id="PF12833">
    <property type="entry name" value="HTH_18"/>
    <property type="match status" value="1"/>
</dbReference>
<dbReference type="CDD" id="cd17536">
    <property type="entry name" value="REC_YesN-like"/>
    <property type="match status" value="1"/>
</dbReference>
<dbReference type="InterPro" id="IPR009057">
    <property type="entry name" value="Homeodomain-like_sf"/>
</dbReference>
<gene>
    <name evidence="7" type="ORF">DL346_17950</name>
</gene>
<reference evidence="7 8" key="1">
    <citation type="submission" date="2018-06" db="EMBL/GenBank/DDBJ databases">
        <title>Paenibacillus montanisoli sp. nov., isolated from mountain area soil.</title>
        <authorList>
            <person name="Wu M."/>
        </authorList>
    </citation>
    <scope>NUCLEOTIDE SEQUENCE [LARGE SCALE GENOMIC DNA]</scope>
    <source>
        <strain evidence="7 8">RA17</strain>
    </source>
</reference>
<dbReference type="InterPro" id="IPR020449">
    <property type="entry name" value="Tscrpt_reg_AraC-type_HTH"/>
</dbReference>
<dbReference type="SMART" id="SM00448">
    <property type="entry name" value="REC"/>
    <property type="match status" value="1"/>
</dbReference>
<dbReference type="PRINTS" id="PR00032">
    <property type="entry name" value="HTHARAC"/>
</dbReference>
<dbReference type="PROSITE" id="PS50110">
    <property type="entry name" value="RESPONSE_REGULATORY"/>
    <property type="match status" value="1"/>
</dbReference>
<feature type="domain" description="HTH araC/xylS-type" evidence="5">
    <location>
        <begin position="443"/>
        <end position="541"/>
    </location>
</feature>
<evidence type="ECO:0000256" key="3">
    <source>
        <dbReference type="ARBA" id="ARBA00023163"/>
    </source>
</evidence>
<evidence type="ECO:0000313" key="8">
    <source>
        <dbReference type="Proteomes" id="UP000249260"/>
    </source>
</evidence>
<dbReference type="Proteomes" id="UP000249260">
    <property type="component" value="Unassembled WGS sequence"/>
</dbReference>
<dbReference type="InterPro" id="IPR018062">
    <property type="entry name" value="HTH_AraC-typ_CS"/>
</dbReference>
<name>A0A328TXQ3_9BACL</name>
<dbReference type="Gene3D" id="1.10.10.60">
    <property type="entry name" value="Homeodomain-like"/>
    <property type="match status" value="2"/>
</dbReference>
<organism evidence="7 8">
    <name type="scientific">Paenibacillus montanisoli</name>
    <dbReference type="NCBI Taxonomy" id="2081970"/>
    <lineage>
        <taxon>Bacteria</taxon>
        <taxon>Bacillati</taxon>
        <taxon>Bacillota</taxon>
        <taxon>Bacilli</taxon>
        <taxon>Bacillales</taxon>
        <taxon>Paenibacillaceae</taxon>
        <taxon>Paenibacillus</taxon>
    </lineage>
</organism>
<keyword evidence="1" id="KW-0805">Transcription regulation</keyword>
<accession>A0A328TXQ3</accession>
<feature type="domain" description="Response regulatory" evidence="6">
    <location>
        <begin position="11"/>
        <end position="128"/>
    </location>
</feature>
<feature type="modified residue" description="4-aspartylphosphate" evidence="4">
    <location>
        <position position="63"/>
    </location>
</feature>
<sequence>MGVTDAVNRCEMLIVDDEKFAVEGIMNGNDWAALGIEAVYGAGSADEARAVMLERPIDILICDIEMPDEDGLSLAKWVKEHYPNTEFLFLTCHSEFAYAKQAIHLGSFDYLLKPADSGELAQVVTRMMATIRERREQSDSQEKYQKYYALYSKQLPLVVEHFWQDVLSRRILSFGDFLDRALRDAQLELTSSDCVQPILISIEEWKKPLQERDQEALEYAVKKAAEEILLEGRPGHMVTDKNGVLFVLAYGPQGEERDCERWLRAASAFKDACLKYFYCQVSCYIGYFALLQELPEQCDGLKKMERSNVTKPHSVLLYDKAITPPPSSSVSEHVSMSKEEWLSVISSGNRDKVIELIGAHVARLEEHSNGNPRQLETYLHQFLQVIYHFLYARGIEVSQIPNFSMWSTAQIRTLAQFKYWAVNLASAVMDTVFHEEESEGVVQKSIQFMKENVEEDISREDVAAYVHLNPAYLSRLFKKETGRNLIDYLIETKVNRAKLLLDTTDMTVSAIAQQVGYSNFSHFTRTFKKHTGVNPQEYRKHSS</sequence>
<dbReference type="GO" id="GO:0043565">
    <property type="term" value="F:sequence-specific DNA binding"/>
    <property type="evidence" value="ECO:0007669"/>
    <property type="project" value="InterPro"/>
</dbReference>
<dbReference type="InterPro" id="IPR011006">
    <property type="entry name" value="CheY-like_superfamily"/>
</dbReference>
<dbReference type="SMART" id="SM00342">
    <property type="entry name" value="HTH_ARAC"/>
    <property type="match status" value="1"/>
</dbReference>
<keyword evidence="3" id="KW-0804">Transcription</keyword>
<dbReference type="GO" id="GO:0003700">
    <property type="term" value="F:DNA-binding transcription factor activity"/>
    <property type="evidence" value="ECO:0007669"/>
    <property type="project" value="InterPro"/>
</dbReference>
<keyword evidence="4" id="KW-0597">Phosphoprotein</keyword>
<dbReference type="PROSITE" id="PS00041">
    <property type="entry name" value="HTH_ARAC_FAMILY_1"/>
    <property type="match status" value="1"/>
</dbReference>
<evidence type="ECO:0000256" key="2">
    <source>
        <dbReference type="ARBA" id="ARBA00023125"/>
    </source>
</evidence>
<dbReference type="Gene3D" id="3.40.50.2300">
    <property type="match status" value="1"/>
</dbReference>
<dbReference type="EMBL" id="QLUW01000003">
    <property type="protein sequence ID" value="RAP75258.1"/>
    <property type="molecule type" value="Genomic_DNA"/>
</dbReference>
<dbReference type="PANTHER" id="PTHR43280">
    <property type="entry name" value="ARAC-FAMILY TRANSCRIPTIONAL REGULATOR"/>
    <property type="match status" value="1"/>
</dbReference>
<proteinExistence type="predicted"/>
<dbReference type="GO" id="GO:0000160">
    <property type="term" value="P:phosphorelay signal transduction system"/>
    <property type="evidence" value="ECO:0007669"/>
    <property type="project" value="InterPro"/>
</dbReference>